<sequence>MDWLNALNVWPSIRSLTPSRIGKVYVMYMSEYVKWGPRTELRRELRIALACLVGGVA</sequence>
<dbReference type="AlphaFoldDB" id="A0A2N9LW00"/>
<organism evidence="1 2">
    <name type="scientific">Candidatus Sulfuritelmatomonas gaucii</name>
    <dbReference type="NCBI Taxonomy" id="2043161"/>
    <lineage>
        <taxon>Bacteria</taxon>
        <taxon>Pseudomonadati</taxon>
        <taxon>Acidobacteriota</taxon>
        <taxon>Terriglobia</taxon>
        <taxon>Terriglobales</taxon>
        <taxon>Acidobacteriaceae</taxon>
        <taxon>Candidatus Sulfuritelmatomonas</taxon>
    </lineage>
</organism>
<proteinExistence type="predicted"/>
<accession>A0A2N9LW00</accession>
<dbReference type="Proteomes" id="UP000239735">
    <property type="component" value="Unassembled WGS sequence"/>
</dbReference>
<reference evidence="2" key="1">
    <citation type="submission" date="2018-02" db="EMBL/GenBank/DDBJ databases">
        <authorList>
            <person name="Hausmann B."/>
        </authorList>
    </citation>
    <scope>NUCLEOTIDE SEQUENCE [LARGE SCALE GENOMIC DNA]</scope>
    <source>
        <strain evidence="2">Peat soil MAG SbA5</strain>
    </source>
</reference>
<dbReference type="EMBL" id="OKRB01000118">
    <property type="protein sequence ID" value="SPE27394.1"/>
    <property type="molecule type" value="Genomic_DNA"/>
</dbReference>
<evidence type="ECO:0000313" key="1">
    <source>
        <dbReference type="EMBL" id="SPE27394.1"/>
    </source>
</evidence>
<evidence type="ECO:0000313" key="2">
    <source>
        <dbReference type="Proteomes" id="UP000239735"/>
    </source>
</evidence>
<protein>
    <submittedName>
        <fullName evidence="1">Uncharacterized protein</fullName>
    </submittedName>
</protein>
<name>A0A2N9LW00_9BACT</name>
<gene>
    <name evidence="1" type="ORF">SBA5_590075</name>
</gene>